<evidence type="ECO:0000256" key="4">
    <source>
        <dbReference type="ARBA" id="ARBA00022692"/>
    </source>
</evidence>
<keyword evidence="4 15" id="KW-0812">Transmembrane</keyword>
<dbReference type="InterPro" id="IPR059000">
    <property type="entry name" value="ATPase_P-type_domA"/>
</dbReference>
<dbReference type="SFLD" id="SFLDF00027">
    <property type="entry name" value="p-type_atpase"/>
    <property type="match status" value="1"/>
</dbReference>
<name>A0A817XIK1_9BILA</name>
<dbReference type="SUPFAM" id="SSF81653">
    <property type="entry name" value="Calcium ATPase, transduction domain A"/>
    <property type="match status" value="1"/>
</dbReference>
<dbReference type="InterPro" id="IPR023298">
    <property type="entry name" value="ATPase_P-typ_TM_dom_sf"/>
</dbReference>
<reference evidence="18" key="1">
    <citation type="submission" date="2021-02" db="EMBL/GenBank/DDBJ databases">
        <authorList>
            <person name="Nowell W R."/>
        </authorList>
    </citation>
    <scope>NUCLEOTIDE SEQUENCE</scope>
</reference>
<dbReference type="InterPro" id="IPR027256">
    <property type="entry name" value="P-typ_ATPase_IB"/>
</dbReference>
<keyword evidence="11 15" id="KW-1133">Transmembrane helix</keyword>
<dbReference type="Gene3D" id="2.70.150.10">
    <property type="entry name" value="Calcium-transporting ATPase, cytoplasmic transduction domain A"/>
    <property type="match status" value="1"/>
</dbReference>
<dbReference type="GO" id="GO:0005524">
    <property type="term" value="F:ATP binding"/>
    <property type="evidence" value="ECO:0007669"/>
    <property type="project" value="UniProtKB-UniRule"/>
</dbReference>
<evidence type="ECO:0000256" key="10">
    <source>
        <dbReference type="ARBA" id="ARBA00022967"/>
    </source>
</evidence>
<feature type="compositionally biased region" description="Polar residues" evidence="16">
    <location>
        <begin position="333"/>
        <end position="354"/>
    </location>
</feature>
<dbReference type="Pfam" id="PF00702">
    <property type="entry name" value="Hydrolase"/>
    <property type="match status" value="1"/>
</dbReference>
<dbReference type="NCBIfam" id="TIGR01525">
    <property type="entry name" value="ATPase-IB_hvy"/>
    <property type="match status" value="1"/>
</dbReference>
<evidence type="ECO:0000256" key="7">
    <source>
        <dbReference type="ARBA" id="ARBA00022741"/>
    </source>
</evidence>
<evidence type="ECO:0000256" key="8">
    <source>
        <dbReference type="ARBA" id="ARBA00022796"/>
    </source>
</evidence>
<dbReference type="SFLD" id="SFLDS00003">
    <property type="entry name" value="Haloacid_Dehalogenase"/>
    <property type="match status" value="1"/>
</dbReference>
<dbReference type="SUPFAM" id="SSF81665">
    <property type="entry name" value="Calcium ATPase, transmembrane domain M"/>
    <property type="match status" value="1"/>
</dbReference>
<dbReference type="FunFam" id="2.70.150.10:FF:000002">
    <property type="entry name" value="Copper-transporting ATPase 1, putative"/>
    <property type="match status" value="1"/>
</dbReference>
<dbReference type="InterPro" id="IPR036412">
    <property type="entry name" value="HAD-like_sf"/>
</dbReference>
<dbReference type="PANTHER" id="PTHR46594">
    <property type="entry name" value="P-TYPE CATION-TRANSPORTING ATPASE"/>
    <property type="match status" value="1"/>
</dbReference>
<accession>A0A817XIK1</accession>
<dbReference type="InterPro" id="IPR006121">
    <property type="entry name" value="HMA_dom"/>
</dbReference>
<dbReference type="FunFam" id="3.30.70.100:FF:000001">
    <property type="entry name" value="ATPase copper transporting beta"/>
    <property type="match status" value="4"/>
</dbReference>
<dbReference type="Gene3D" id="3.40.1110.10">
    <property type="entry name" value="Calcium-transporting ATPase, cytoplasmic domain N"/>
    <property type="match status" value="1"/>
</dbReference>
<evidence type="ECO:0000256" key="14">
    <source>
        <dbReference type="ARBA" id="ARBA00023136"/>
    </source>
</evidence>
<organism evidence="18 19">
    <name type="scientific">Rotaria socialis</name>
    <dbReference type="NCBI Taxonomy" id="392032"/>
    <lineage>
        <taxon>Eukaryota</taxon>
        <taxon>Metazoa</taxon>
        <taxon>Spiralia</taxon>
        <taxon>Gnathifera</taxon>
        <taxon>Rotifera</taxon>
        <taxon>Eurotatoria</taxon>
        <taxon>Bdelloidea</taxon>
        <taxon>Philodinida</taxon>
        <taxon>Philodinidae</taxon>
        <taxon>Rotaria</taxon>
    </lineage>
</organism>
<dbReference type="GO" id="GO:0005802">
    <property type="term" value="C:trans-Golgi network"/>
    <property type="evidence" value="ECO:0007669"/>
    <property type="project" value="UniProtKB-ARBA"/>
</dbReference>
<dbReference type="PRINTS" id="PR00119">
    <property type="entry name" value="CATATPASE"/>
</dbReference>
<comment type="caution">
    <text evidence="18">The sequence shown here is derived from an EMBL/GenBank/DDBJ whole genome shotgun (WGS) entry which is preliminary data.</text>
</comment>
<evidence type="ECO:0000313" key="19">
    <source>
        <dbReference type="Proteomes" id="UP000663872"/>
    </source>
</evidence>
<evidence type="ECO:0000313" key="18">
    <source>
        <dbReference type="EMBL" id="CAF3366985.1"/>
    </source>
</evidence>
<dbReference type="Pfam" id="PF00403">
    <property type="entry name" value="HMA"/>
    <property type="match status" value="4"/>
</dbReference>
<evidence type="ECO:0000256" key="9">
    <source>
        <dbReference type="ARBA" id="ARBA00022840"/>
    </source>
</evidence>
<dbReference type="PANTHER" id="PTHR46594:SF4">
    <property type="entry name" value="P-TYPE CATION-TRANSPORTING ATPASE"/>
    <property type="match status" value="1"/>
</dbReference>
<keyword evidence="10" id="KW-1278">Translocase</keyword>
<keyword evidence="9 15" id="KW-0067">ATP-binding</keyword>
<dbReference type="NCBIfam" id="TIGR01494">
    <property type="entry name" value="ATPase_P-type"/>
    <property type="match status" value="1"/>
</dbReference>
<evidence type="ECO:0000256" key="11">
    <source>
        <dbReference type="ARBA" id="ARBA00022989"/>
    </source>
</evidence>
<comment type="subcellular location">
    <subcellularLocation>
        <location evidence="1">Golgi apparatus</location>
        <location evidence="1">trans-Golgi network membrane</location>
        <topology evidence="1">Multi-pass membrane protein</topology>
    </subcellularLocation>
    <subcellularLocation>
        <location evidence="15">Membrane</location>
    </subcellularLocation>
</comment>
<dbReference type="EC" id="7.2.2.8" evidence="2"/>
<feature type="transmembrane region" description="Helical" evidence="15">
    <location>
        <begin position="1221"/>
        <end position="1244"/>
    </location>
</feature>
<evidence type="ECO:0000256" key="2">
    <source>
        <dbReference type="ARBA" id="ARBA00012517"/>
    </source>
</evidence>
<dbReference type="SUPFAM" id="SSF81660">
    <property type="entry name" value="Metal cation-transporting ATPase, ATP-binding domain N"/>
    <property type="match status" value="1"/>
</dbReference>
<evidence type="ECO:0000256" key="1">
    <source>
        <dbReference type="ARBA" id="ARBA00004166"/>
    </source>
</evidence>
<dbReference type="Gene3D" id="3.30.70.100">
    <property type="match status" value="5"/>
</dbReference>
<dbReference type="GO" id="GO:0016887">
    <property type="term" value="F:ATP hydrolysis activity"/>
    <property type="evidence" value="ECO:0007669"/>
    <property type="project" value="InterPro"/>
</dbReference>
<dbReference type="PROSITE" id="PS50846">
    <property type="entry name" value="HMA_2"/>
    <property type="match status" value="4"/>
</dbReference>
<dbReference type="SUPFAM" id="SSF55008">
    <property type="entry name" value="HMA, heavy metal-associated domain"/>
    <property type="match status" value="5"/>
</dbReference>
<feature type="domain" description="HMA" evidence="17">
    <location>
        <begin position="4"/>
        <end position="70"/>
    </location>
</feature>
<dbReference type="EMBL" id="CAJNYT010000718">
    <property type="protein sequence ID" value="CAF3366985.1"/>
    <property type="molecule type" value="Genomic_DNA"/>
</dbReference>
<protein>
    <recommendedName>
        <fullName evidence="2">P-type Cu(+) transporter</fullName>
        <ecNumber evidence="2">7.2.2.8</ecNumber>
    </recommendedName>
</protein>
<keyword evidence="13" id="KW-0406">Ion transport</keyword>
<keyword evidence="12" id="KW-0186">Copper</keyword>
<dbReference type="InterPro" id="IPR044492">
    <property type="entry name" value="P_typ_ATPase_HD_dom"/>
</dbReference>
<feature type="domain" description="HMA" evidence="17">
    <location>
        <begin position="152"/>
        <end position="218"/>
    </location>
</feature>
<dbReference type="InterPro" id="IPR008250">
    <property type="entry name" value="ATPase_P-typ_transduc_dom_A_sf"/>
</dbReference>
<keyword evidence="8" id="KW-0187">Copper transport</keyword>
<dbReference type="InterPro" id="IPR036163">
    <property type="entry name" value="HMA_dom_sf"/>
</dbReference>
<evidence type="ECO:0000259" key="17">
    <source>
        <dbReference type="PROSITE" id="PS50846"/>
    </source>
</evidence>
<evidence type="ECO:0000256" key="5">
    <source>
        <dbReference type="ARBA" id="ARBA00022723"/>
    </source>
</evidence>
<sequence>MEESTQQIRIDGMTCQSCVRNIENTINKLNGIQSIKVSLEEKIGTIVYNTNTIHINDIIERINDMGFDAELNQTTKNDDLDIELGGISDENIPVATQRILSITGVLNVNFPLKNDSSRVQISYDKNQIDPYSLYQKIQSIGYKVNPKLENISQAYLRIQGMHCNSCVMNITQTIEDLPGIHSIKVSFDDESANVLFDSNIIKLSNIIKEIEKLDFQVAMSTKNDEDKNKDHMDSSNTPLLPDYKQFKQNIIENNRTIRNNIPENEFHTNGQTIEDLPGIHSIKVSFDDESANVLFDSNIIKLSNIIKEIEKLDFQVAMSTKNDEDKNKDHMDSSNTPLLPAENTRQSSPSKPFQSISINDETETCFVSITGMTCASCVDSIQRNLSKVEGINSVRVALLAHKAEIKYNPEYIIPSQIAYLINELGFRAEILDTVEQSVDIIDLHIENMTCSSCVRKIETSIGKLHGVQSAEVALLTHRGRFKYDPSQIGPRDIIHELDSIGFPASLVTEDSKTTNLAKIHRKETRRWRNSFLLAALFGIPAMIIMMAFMFKWKNHEEAPQVIRGLSVENLIMFLLSTPVQWISGRYFYIQAYKALKHGSANMDVLIVMATTTAYVYSCIVVLFNITQRLPSPITFFDVPPMLMMFVALGRWLEHIAKGKTSDALTKLLSLQPPQGTLVQLDEKTNTIIEEKIILAKLIQRNDVLKVVPGETIPTDARVIQGTSTCDESLITGEAMPVEKMIGSQVVGGTKNLNGMLLIRATHVGHETALKQIIKLVEEAQTSKAPIQALADKIAGYFVPVIVGFSGVTLICWIIIGYTQYDKIEKYSMYHHSMMGHQSGKEPSRMEVILELAFRFAITVLSIACPCALGLATPTAVMVGTGVGASQGILVKGGEPLEAAQKIRTIVFDKTGTITQGKPTVVDTRLFIPNDPYWTLKRMLAIAGAAESGSEHPLGKAVRAHCKGHFGCEQFGHCEDFNAIWGYGLSAKVNGIESLVNKINGSGDNISLNDKTYSVLIGNREWMERNNMNVTNEIDAAMAKHEHDGHTAVLIAVDSTIIGMIAIADRIKPTAPLTIFALQSMGLNVLLVTGDNVKTARAIAAQVGIKNVYAEVLPTQKERFIATLKENSRNGDKVAMVGDGVNDSPALARADVGIAVGTGADVAVEAANIVLIRDALEDVLGAILLSKTTVRRIRFNFLFAVIYNLIGIPIAAGVFLPLGISLMPWMASAAMALSSVSVVMSSLLLRNFRKPNIQKYDNQEFILWSMNKGKNINVHRGIDDLERTPNGSFISSLRGSRLAQILSGAVSAVKQQASSSLYDKQKAALLLNTHSLDDETELQVVT</sequence>
<evidence type="ECO:0000256" key="13">
    <source>
        <dbReference type="ARBA" id="ARBA00023065"/>
    </source>
</evidence>
<dbReference type="CDD" id="cd02094">
    <property type="entry name" value="P-type_ATPase_Cu-like"/>
    <property type="match status" value="1"/>
</dbReference>
<feature type="transmembrane region" description="Helical" evidence="15">
    <location>
        <begin position="793"/>
        <end position="815"/>
    </location>
</feature>
<feature type="region of interest" description="Disordered" evidence="16">
    <location>
        <begin position="321"/>
        <end position="354"/>
    </location>
</feature>
<keyword evidence="3" id="KW-0813">Transport</keyword>
<feature type="transmembrane region" description="Helical" evidence="15">
    <location>
        <begin position="600"/>
        <end position="625"/>
    </location>
</feature>
<feature type="compositionally biased region" description="Basic and acidic residues" evidence="16">
    <location>
        <begin position="321"/>
        <end position="332"/>
    </location>
</feature>
<feature type="transmembrane region" description="Helical" evidence="15">
    <location>
        <begin position="1194"/>
        <end position="1215"/>
    </location>
</feature>
<dbReference type="Proteomes" id="UP000663872">
    <property type="component" value="Unassembled WGS sequence"/>
</dbReference>
<dbReference type="GO" id="GO:0016020">
    <property type="term" value="C:membrane"/>
    <property type="evidence" value="ECO:0007669"/>
    <property type="project" value="UniProtKB-SubCell"/>
</dbReference>
<gene>
    <name evidence="18" type="ORF">GRG538_LOCUS6962</name>
</gene>
<dbReference type="PROSITE" id="PS01047">
    <property type="entry name" value="HMA_1"/>
    <property type="match status" value="4"/>
</dbReference>
<feature type="transmembrane region" description="Helical" evidence="15">
    <location>
        <begin position="570"/>
        <end position="588"/>
    </location>
</feature>
<dbReference type="Gene3D" id="3.40.50.1000">
    <property type="entry name" value="HAD superfamily/HAD-like"/>
    <property type="match status" value="1"/>
</dbReference>
<keyword evidence="14 15" id="KW-0472">Membrane</keyword>
<dbReference type="GO" id="GO:0005507">
    <property type="term" value="F:copper ion binding"/>
    <property type="evidence" value="ECO:0007669"/>
    <property type="project" value="InterPro"/>
</dbReference>
<evidence type="ECO:0000256" key="16">
    <source>
        <dbReference type="SAM" id="MobiDB-lite"/>
    </source>
</evidence>
<dbReference type="Pfam" id="PF00122">
    <property type="entry name" value="E1-E2_ATPase"/>
    <property type="match status" value="1"/>
</dbReference>
<dbReference type="PRINTS" id="PR00942">
    <property type="entry name" value="CUATPASEI"/>
</dbReference>
<dbReference type="InterPro" id="IPR018303">
    <property type="entry name" value="ATPase_P-typ_P_site"/>
</dbReference>
<evidence type="ECO:0000256" key="3">
    <source>
        <dbReference type="ARBA" id="ARBA00022448"/>
    </source>
</evidence>
<feature type="domain" description="HMA" evidence="17">
    <location>
        <begin position="439"/>
        <end position="505"/>
    </location>
</feature>
<dbReference type="SUPFAM" id="SSF56784">
    <property type="entry name" value="HAD-like"/>
    <property type="match status" value="1"/>
</dbReference>
<evidence type="ECO:0000256" key="12">
    <source>
        <dbReference type="ARBA" id="ARBA00023008"/>
    </source>
</evidence>
<dbReference type="PROSITE" id="PS00154">
    <property type="entry name" value="ATPASE_E1_E2"/>
    <property type="match status" value="1"/>
</dbReference>
<keyword evidence="7 15" id="KW-0547">Nucleotide-binding</keyword>
<comment type="similarity">
    <text evidence="15">Belongs to the cation transport ATPase (P-type) (TC 3.A.3) family. Type IB subfamily.</text>
</comment>
<dbReference type="InterPro" id="IPR017969">
    <property type="entry name" value="Heavy-metal-associated_CS"/>
</dbReference>
<feature type="domain" description="HMA" evidence="17">
    <location>
        <begin position="363"/>
        <end position="429"/>
    </location>
</feature>
<dbReference type="InterPro" id="IPR006122">
    <property type="entry name" value="HMA_Cu_ion-bd"/>
</dbReference>
<dbReference type="SFLD" id="SFLDG00002">
    <property type="entry name" value="C1.7:_P-type_atpase_like"/>
    <property type="match status" value="1"/>
</dbReference>
<dbReference type="CDD" id="cd00371">
    <property type="entry name" value="HMA"/>
    <property type="match status" value="5"/>
</dbReference>
<keyword evidence="5 15" id="KW-0479">Metal-binding</keyword>
<keyword evidence="6" id="KW-0677">Repeat</keyword>
<dbReference type="InterPro" id="IPR023299">
    <property type="entry name" value="ATPase_P-typ_cyto_dom_N"/>
</dbReference>
<evidence type="ECO:0000256" key="15">
    <source>
        <dbReference type="RuleBase" id="RU362081"/>
    </source>
</evidence>
<feature type="transmembrane region" description="Helical" evidence="15">
    <location>
        <begin position="531"/>
        <end position="550"/>
    </location>
</feature>
<dbReference type="InterPro" id="IPR023214">
    <property type="entry name" value="HAD_sf"/>
</dbReference>
<dbReference type="InterPro" id="IPR001757">
    <property type="entry name" value="P_typ_ATPase"/>
</dbReference>
<dbReference type="GO" id="GO:0140581">
    <property type="term" value="F:P-type monovalent copper transporter activity"/>
    <property type="evidence" value="ECO:0007669"/>
    <property type="project" value="UniProtKB-EC"/>
</dbReference>
<dbReference type="NCBIfam" id="TIGR00003">
    <property type="entry name" value="copper ion binding protein"/>
    <property type="match status" value="4"/>
</dbReference>
<evidence type="ECO:0000256" key="6">
    <source>
        <dbReference type="ARBA" id="ARBA00022737"/>
    </source>
</evidence>
<proteinExistence type="inferred from homology"/>
<dbReference type="FunFam" id="3.40.50.1000:FF:000144">
    <property type="entry name" value="copper-transporting ATPase 1 isoform X2"/>
    <property type="match status" value="1"/>
</dbReference>